<evidence type="ECO:0000313" key="2">
    <source>
        <dbReference type="Proteomes" id="UP000639973"/>
    </source>
</evidence>
<keyword evidence="2" id="KW-1185">Reference proteome</keyword>
<gene>
    <name evidence="1" type="ORF">GCM10010840_21700</name>
</gene>
<dbReference type="Proteomes" id="UP000639973">
    <property type="component" value="Unassembled WGS sequence"/>
</dbReference>
<evidence type="ECO:0000313" key="1">
    <source>
        <dbReference type="EMBL" id="GGL83588.1"/>
    </source>
</evidence>
<protein>
    <recommendedName>
        <fullName evidence="3">Cupin domain-containing protein</fullName>
    </recommendedName>
</protein>
<dbReference type="InterPro" id="IPR011051">
    <property type="entry name" value="RmlC_Cupin_sf"/>
</dbReference>
<organism evidence="1 2">
    <name type="scientific">Deinococcus aerolatus</name>
    <dbReference type="NCBI Taxonomy" id="522487"/>
    <lineage>
        <taxon>Bacteria</taxon>
        <taxon>Thermotogati</taxon>
        <taxon>Deinococcota</taxon>
        <taxon>Deinococci</taxon>
        <taxon>Deinococcales</taxon>
        <taxon>Deinococcaceae</taxon>
        <taxon>Deinococcus</taxon>
    </lineage>
</organism>
<accession>A0ABQ2GAQ2</accession>
<evidence type="ECO:0008006" key="3">
    <source>
        <dbReference type="Google" id="ProtNLM"/>
    </source>
</evidence>
<reference evidence="2" key="1">
    <citation type="journal article" date="2019" name="Int. J. Syst. Evol. Microbiol.">
        <title>The Global Catalogue of Microorganisms (GCM) 10K type strain sequencing project: providing services to taxonomists for standard genome sequencing and annotation.</title>
        <authorList>
            <consortium name="The Broad Institute Genomics Platform"/>
            <consortium name="The Broad Institute Genome Sequencing Center for Infectious Disease"/>
            <person name="Wu L."/>
            <person name="Ma J."/>
        </authorList>
    </citation>
    <scope>NUCLEOTIDE SEQUENCE [LARGE SCALE GENOMIC DNA]</scope>
    <source>
        <strain evidence="2">JCM 15442</strain>
    </source>
</reference>
<sequence>MFHVLEGEMRLGSGDSELRLGLGGTFLAKQGSAHTYRVEN</sequence>
<dbReference type="EMBL" id="BMOL01000009">
    <property type="protein sequence ID" value="GGL83588.1"/>
    <property type="molecule type" value="Genomic_DNA"/>
</dbReference>
<comment type="caution">
    <text evidence="1">The sequence shown here is derived from an EMBL/GenBank/DDBJ whole genome shotgun (WGS) entry which is preliminary data.</text>
</comment>
<dbReference type="SUPFAM" id="SSF51182">
    <property type="entry name" value="RmlC-like cupins"/>
    <property type="match status" value="1"/>
</dbReference>
<name>A0ABQ2GAQ2_9DEIO</name>
<proteinExistence type="predicted"/>